<dbReference type="SMART" id="SM01117">
    <property type="entry name" value="Cyt-b5"/>
    <property type="match status" value="1"/>
</dbReference>
<feature type="domain" description="Cytochrome b5 heme-binding" evidence="6">
    <location>
        <begin position="330"/>
        <end position="406"/>
    </location>
</feature>
<feature type="compositionally biased region" description="Basic and acidic residues" evidence="5">
    <location>
        <begin position="114"/>
        <end position="128"/>
    </location>
</feature>
<dbReference type="InterPro" id="IPR001199">
    <property type="entry name" value="Cyt_B5-like_heme/steroid-bd"/>
</dbReference>
<dbReference type="PROSITE" id="PS00191">
    <property type="entry name" value="CYTOCHROME_B5_1"/>
    <property type="match status" value="1"/>
</dbReference>
<comment type="similarity">
    <text evidence="4">Belongs to the cytochrome b5 family.</text>
</comment>
<keyword evidence="2 4" id="KW-0479">Metal-binding</keyword>
<dbReference type="PANTHER" id="PTHR35391:SF7">
    <property type="entry name" value="C2H2-TYPE DOMAIN-CONTAINING PROTEIN"/>
    <property type="match status" value="1"/>
</dbReference>
<dbReference type="Proteomes" id="UP001498476">
    <property type="component" value="Unassembled WGS sequence"/>
</dbReference>
<dbReference type="EMBL" id="JAZAVJ010000057">
    <property type="protein sequence ID" value="KAK7417458.1"/>
    <property type="molecule type" value="Genomic_DNA"/>
</dbReference>
<feature type="region of interest" description="Disordered" evidence="5">
    <location>
        <begin position="109"/>
        <end position="128"/>
    </location>
</feature>
<evidence type="ECO:0000256" key="3">
    <source>
        <dbReference type="ARBA" id="ARBA00023004"/>
    </source>
</evidence>
<dbReference type="InterPro" id="IPR036400">
    <property type="entry name" value="Cyt_B5-like_heme/steroid_sf"/>
</dbReference>
<dbReference type="PROSITE" id="PS50255">
    <property type="entry name" value="CYTOCHROME_B5_2"/>
    <property type="match status" value="1"/>
</dbReference>
<dbReference type="InterPro" id="IPR013087">
    <property type="entry name" value="Znf_C2H2_type"/>
</dbReference>
<keyword evidence="8" id="KW-1185">Reference proteome</keyword>
<dbReference type="Pfam" id="PF26082">
    <property type="entry name" value="zf-C2H2_AcuF"/>
    <property type="match status" value="1"/>
</dbReference>
<dbReference type="Pfam" id="PF00173">
    <property type="entry name" value="Cyt-b5"/>
    <property type="match status" value="1"/>
</dbReference>
<evidence type="ECO:0000256" key="4">
    <source>
        <dbReference type="RuleBase" id="RU362121"/>
    </source>
</evidence>
<evidence type="ECO:0000313" key="7">
    <source>
        <dbReference type="EMBL" id="KAK7417458.1"/>
    </source>
</evidence>
<dbReference type="PANTHER" id="PTHR35391">
    <property type="entry name" value="C2H2-TYPE DOMAIN-CONTAINING PROTEIN-RELATED"/>
    <property type="match status" value="1"/>
</dbReference>
<evidence type="ECO:0000256" key="1">
    <source>
        <dbReference type="ARBA" id="ARBA00022617"/>
    </source>
</evidence>
<evidence type="ECO:0000256" key="5">
    <source>
        <dbReference type="SAM" id="MobiDB-lite"/>
    </source>
</evidence>
<evidence type="ECO:0000259" key="6">
    <source>
        <dbReference type="PROSITE" id="PS50255"/>
    </source>
</evidence>
<proteinExistence type="inferred from homology"/>
<gene>
    <name evidence="7" type="ORF">QQX98_004578</name>
</gene>
<evidence type="ECO:0000256" key="2">
    <source>
        <dbReference type="ARBA" id="ARBA00022723"/>
    </source>
</evidence>
<sequence>MAFTNTVSSLSLRCSSVLDSLFRCTQECDEQAYTDAIEDDRGRYRVWAANLGALQAPKSFKSLDYRLRDAVQMRDSVLSGLHRLISVSERDDSTVELGAADAGETVATSFEEGETAHHESKPGPSTEKRSIFTSATSYLSIYDDDGNMGRSIIDLSDMVLDGVRLGYDRDFECPFCRTIQNVANRSEWRKHVFGDLQPYVCTFEDCIPDMFSSRSEWFKHELDLHRREWHCSICNKPGAICGSAKDLKYHFDTAHGKEITAKQMGLVLKACERPLKYFDTFSCPLCNDWKPSVRQVEDTKEFGRHLARHLQQIALEALPLSIEGLELRGDLELTHADVAKHNAKNDNHVVVHDRVYDITKFVDEHPGGEEVLLDVAGTDATEAFEDVGHSDEARELLDEFLIGRLVERREDEFSSIIPGMGAS</sequence>
<dbReference type="Gene3D" id="3.10.120.10">
    <property type="entry name" value="Cytochrome b5-like heme/steroid binding domain"/>
    <property type="match status" value="1"/>
</dbReference>
<dbReference type="SMART" id="SM00355">
    <property type="entry name" value="ZnF_C2H2"/>
    <property type="match status" value="3"/>
</dbReference>
<dbReference type="PRINTS" id="PR00363">
    <property type="entry name" value="CYTOCHROMEB5"/>
</dbReference>
<reference evidence="7 8" key="1">
    <citation type="journal article" date="2025" name="Microbiol. Resour. Announc.">
        <title>Draft genome sequences for Neonectria magnoliae and Neonectria punicea, canker pathogens of Liriodendron tulipifera and Acer saccharum in West Virginia.</title>
        <authorList>
            <person name="Petronek H.M."/>
            <person name="Kasson M.T."/>
            <person name="Metheny A.M."/>
            <person name="Stauder C.M."/>
            <person name="Lovett B."/>
            <person name="Lynch S.C."/>
            <person name="Garnas J.R."/>
            <person name="Kasson L.R."/>
            <person name="Stajich J.E."/>
        </authorList>
    </citation>
    <scope>NUCLEOTIDE SEQUENCE [LARGE SCALE GENOMIC DNA]</scope>
    <source>
        <strain evidence="7 8">NRRL 64653</strain>
    </source>
</reference>
<evidence type="ECO:0000313" key="8">
    <source>
        <dbReference type="Proteomes" id="UP001498476"/>
    </source>
</evidence>
<dbReference type="InterPro" id="IPR018506">
    <property type="entry name" value="Cyt_B5_heme-BS"/>
</dbReference>
<accession>A0ABR1H8L7</accession>
<dbReference type="SUPFAM" id="SSF55856">
    <property type="entry name" value="Cytochrome b5-like heme/steroid binding domain"/>
    <property type="match status" value="1"/>
</dbReference>
<keyword evidence="3 4" id="KW-0408">Iron</keyword>
<organism evidence="7 8">
    <name type="scientific">Neonectria punicea</name>
    <dbReference type="NCBI Taxonomy" id="979145"/>
    <lineage>
        <taxon>Eukaryota</taxon>
        <taxon>Fungi</taxon>
        <taxon>Dikarya</taxon>
        <taxon>Ascomycota</taxon>
        <taxon>Pezizomycotina</taxon>
        <taxon>Sordariomycetes</taxon>
        <taxon>Hypocreomycetidae</taxon>
        <taxon>Hypocreales</taxon>
        <taxon>Nectriaceae</taxon>
        <taxon>Neonectria</taxon>
    </lineage>
</organism>
<dbReference type="InterPro" id="IPR058925">
    <property type="entry name" value="zf-C2H2_AcuF"/>
</dbReference>
<keyword evidence="1 4" id="KW-0349">Heme</keyword>
<name>A0ABR1H8L7_9HYPO</name>
<protein>
    <recommendedName>
        <fullName evidence="6">Cytochrome b5 heme-binding domain-containing protein</fullName>
    </recommendedName>
</protein>
<comment type="caution">
    <text evidence="7">The sequence shown here is derived from an EMBL/GenBank/DDBJ whole genome shotgun (WGS) entry which is preliminary data.</text>
</comment>